<feature type="transmembrane region" description="Helical" evidence="6">
    <location>
        <begin position="385"/>
        <end position="404"/>
    </location>
</feature>
<proteinExistence type="predicted"/>
<dbReference type="InterPro" id="IPR011701">
    <property type="entry name" value="MFS"/>
</dbReference>
<dbReference type="PROSITE" id="PS50850">
    <property type="entry name" value="MFS"/>
    <property type="match status" value="1"/>
</dbReference>
<feature type="transmembrane region" description="Helical" evidence="6">
    <location>
        <begin position="252"/>
        <end position="271"/>
    </location>
</feature>
<dbReference type="OrthoDB" id="419537at2759"/>
<accession>A0A0L0NCM3</accession>
<dbReference type="PANTHER" id="PTHR23501">
    <property type="entry name" value="MAJOR FACILITATOR SUPERFAMILY"/>
    <property type="match status" value="1"/>
</dbReference>
<dbReference type="SUPFAM" id="SSF103473">
    <property type="entry name" value="MFS general substrate transporter"/>
    <property type="match status" value="1"/>
</dbReference>
<evidence type="ECO:0000313" key="8">
    <source>
        <dbReference type="EMBL" id="KND91749.1"/>
    </source>
</evidence>
<feature type="transmembrane region" description="Helical" evidence="6">
    <location>
        <begin position="182"/>
        <end position="204"/>
    </location>
</feature>
<dbReference type="Pfam" id="PF07690">
    <property type="entry name" value="MFS_1"/>
    <property type="match status" value="1"/>
</dbReference>
<feature type="transmembrane region" description="Helical" evidence="6">
    <location>
        <begin position="357"/>
        <end position="378"/>
    </location>
</feature>
<feature type="transmembrane region" description="Helical" evidence="6">
    <location>
        <begin position="50"/>
        <end position="72"/>
    </location>
</feature>
<feature type="transmembrane region" description="Helical" evidence="6">
    <location>
        <begin position="118"/>
        <end position="137"/>
    </location>
</feature>
<feature type="transmembrane region" description="Helical" evidence="6">
    <location>
        <begin position="317"/>
        <end position="337"/>
    </location>
</feature>
<gene>
    <name evidence="8" type="ORF">TOPH_03790</name>
</gene>
<dbReference type="AlphaFoldDB" id="A0A0L0NCM3"/>
<feature type="transmembrane region" description="Helical" evidence="6">
    <location>
        <begin position="410"/>
        <end position="437"/>
    </location>
</feature>
<feature type="compositionally biased region" description="Polar residues" evidence="5">
    <location>
        <begin position="1"/>
        <end position="13"/>
    </location>
</feature>
<evidence type="ECO:0000313" key="9">
    <source>
        <dbReference type="Proteomes" id="UP000036947"/>
    </source>
</evidence>
<keyword evidence="4 6" id="KW-0472">Membrane</keyword>
<evidence type="ECO:0000256" key="3">
    <source>
        <dbReference type="ARBA" id="ARBA00022989"/>
    </source>
</evidence>
<comment type="caution">
    <text evidence="8">The sequence shown here is derived from an EMBL/GenBank/DDBJ whole genome shotgun (WGS) entry which is preliminary data.</text>
</comment>
<comment type="subcellular location">
    <subcellularLocation>
        <location evidence="1">Membrane</location>
        <topology evidence="1">Multi-pass membrane protein</topology>
    </subcellularLocation>
</comment>
<dbReference type="Gene3D" id="1.20.1720.10">
    <property type="entry name" value="Multidrug resistance protein D"/>
    <property type="match status" value="1"/>
</dbReference>
<keyword evidence="2 6" id="KW-0812">Transmembrane</keyword>
<reference evidence="8 9" key="1">
    <citation type="journal article" date="2015" name="BMC Genomics">
        <title>The genome of the truffle-parasite Tolypocladium ophioglossoides and the evolution of antifungal peptaibiotics.</title>
        <authorList>
            <person name="Quandt C.A."/>
            <person name="Bushley K.E."/>
            <person name="Spatafora J.W."/>
        </authorList>
    </citation>
    <scope>NUCLEOTIDE SEQUENCE [LARGE SCALE GENOMIC DNA]</scope>
    <source>
        <strain evidence="8 9">CBS 100239</strain>
    </source>
</reference>
<evidence type="ECO:0000256" key="2">
    <source>
        <dbReference type="ARBA" id="ARBA00022692"/>
    </source>
</evidence>
<evidence type="ECO:0000256" key="6">
    <source>
        <dbReference type="SAM" id="Phobius"/>
    </source>
</evidence>
<feature type="transmembrane region" description="Helical" evidence="6">
    <location>
        <begin position="210"/>
        <end position="232"/>
    </location>
</feature>
<feature type="domain" description="Major facilitator superfamily (MFS) profile" evidence="7">
    <location>
        <begin position="53"/>
        <end position="541"/>
    </location>
</feature>
<dbReference type="EMBL" id="LFRF01000008">
    <property type="protein sequence ID" value="KND91749.1"/>
    <property type="molecule type" value="Genomic_DNA"/>
</dbReference>
<evidence type="ECO:0000256" key="5">
    <source>
        <dbReference type="SAM" id="MobiDB-lite"/>
    </source>
</evidence>
<organism evidence="8 9">
    <name type="scientific">Tolypocladium ophioglossoides (strain CBS 100239)</name>
    <name type="common">Snaketongue truffleclub</name>
    <name type="synonym">Elaphocordyceps ophioglossoides</name>
    <dbReference type="NCBI Taxonomy" id="1163406"/>
    <lineage>
        <taxon>Eukaryota</taxon>
        <taxon>Fungi</taxon>
        <taxon>Dikarya</taxon>
        <taxon>Ascomycota</taxon>
        <taxon>Pezizomycotina</taxon>
        <taxon>Sordariomycetes</taxon>
        <taxon>Hypocreomycetidae</taxon>
        <taxon>Hypocreales</taxon>
        <taxon>Ophiocordycipitaceae</taxon>
        <taxon>Tolypocladium</taxon>
    </lineage>
</organism>
<dbReference type="GO" id="GO:0000329">
    <property type="term" value="C:fungal-type vacuole membrane"/>
    <property type="evidence" value="ECO:0007669"/>
    <property type="project" value="TreeGrafter"/>
</dbReference>
<keyword evidence="9" id="KW-1185">Reference proteome</keyword>
<feature type="transmembrane region" description="Helical" evidence="6">
    <location>
        <begin position="520"/>
        <end position="539"/>
    </location>
</feature>
<dbReference type="Gene3D" id="1.20.1250.20">
    <property type="entry name" value="MFS general substrate transporter like domains"/>
    <property type="match status" value="1"/>
</dbReference>
<dbReference type="InterPro" id="IPR020846">
    <property type="entry name" value="MFS_dom"/>
</dbReference>
<feature type="transmembrane region" description="Helical" evidence="6">
    <location>
        <begin position="449"/>
        <end position="468"/>
    </location>
</feature>
<evidence type="ECO:0000259" key="7">
    <source>
        <dbReference type="PROSITE" id="PS50850"/>
    </source>
</evidence>
<dbReference type="InterPro" id="IPR036259">
    <property type="entry name" value="MFS_trans_sf"/>
</dbReference>
<evidence type="ECO:0000256" key="1">
    <source>
        <dbReference type="ARBA" id="ARBA00004141"/>
    </source>
</evidence>
<sequence>MPRVMTRTTTSMSCDDANMDAPTETTPLLPSQDAPKDKPQFLNETSPGRFWVIFSQVLIVQFIGCFEGAIMASSHPVITSYFGAARSASWLSTSFLLTSTAFQPLVGRLSDTVGRKPLFVWCLAIFSFATVWCAFAGSIESLILARAMCGAGAGGSMTLGSIITSDIVPIERRGVYQSYSSIIYGVGCALGAALGGIMAETLGWRWEFGVQVPVMLLSLGVSIVAIPGDIGLQGSSKGIWVAIKEFDGKGSVLLVTSTTALILGLATYLISSPGTHPIVISSLAVFAACIPVFLWVESRVANPVMPLNLIWNRPRANLLFSNFIATMLTHSILFNIPRPLYFQAVLLSSPSSSGLRLIFPSVLSSVTSTITGFAITWTRRLKWPLISGAVCYLFGILPLCLLQHDLPPILSLLVLVPSAIGQGFQFPGTFVAILAASEQGEQAVVTGTLLLWRNLGMVLGIAASSLIVQNALVRYLNVFVHGDHRDEVIRQVRASVKAVSLLEPPYQEQAIRSYESALRLMFACCTFIAAVSLLLLIPVKLPRLGSRKA</sequence>
<protein>
    <submittedName>
        <fullName evidence="8">Multidrug resistance protein fnx1</fullName>
    </submittedName>
</protein>
<dbReference type="PANTHER" id="PTHR23501:SF67">
    <property type="entry name" value="MFS MULTIDRUG EFFLUX TRANSPORTER (EUROFUNG)"/>
    <property type="match status" value="1"/>
</dbReference>
<dbReference type="Proteomes" id="UP000036947">
    <property type="component" value="Unassembled WGS sequence"/>
</dbReference>
<name>A0A0L0NCM3_TOLOC</name>
<dbReference type="GO" id="GO:0015174">
    <property type="term" value="F:basic amino acid transmembrane transporter activity"/>
    <property type="evidence" value="ECO:0007669"/>
    <property type="project" value="TreeGrafter"/>
</dbReference>
<evidence type="ECO:0000256" key="4">
    <source>
        <dbReference type="ARBA" id="ARBA00023136"/>
    </source>
</evidence>
<feature type="region of interest" description="Disordered" evidence="5">
    <location>
        <begin position="1"/>
        <end position="38"/>
    </location>
</feature>
<keyword evidence="3 6" id="KW-1133">Transmembrane helix</keyword>
<feature type="transmembrane region" description="Helical" evidence="6">
    <location>
        <begin position="277"/>
        <end position="296"/>
    </location>
</feature>